<accession>A0A0J1FQ37</accession>
<keyword evidence="4" id="KW-0804">Transcription</keyword>
<dbReference type="PROSITE" id="PS50977">
    <property type="entry name" value="HTH_TETR_2"/>
    <property type="match status" value="1"/>
</dbReference>
<dbReference type="Pfam" id="PF16925">
    <property type="entry name" value="TetR_C_13"/>
    <property type="match status" value="1"/>
</dbReference>
<evidence type="ECO:0000313" key="8">
    <source>
        <dbReference type="Proteomes" id="UP000035963"/>
    </source>
</evidence>
<dbReference type="EMBL" id="AEJF01000199">
    <property type="protein sequence ID" value="KLU21868.1"/>
    <property type="molecule type" value="Genomic_DNA"/>
</dbReference>
<evidence type="ECO:0000313" key="7">
    <source>
        <dbReference type="EMBL" id="KLU21868.1"/>
    </source>
</evidence>
<dbReference type="InterPro" id="IPR001647">
    <property type="entry name" value="HTH_TetR"/>
</dbReference>
<dbReference type="InterPro" id="IPR009057">
    <property type="entry name" value="Homeodomain-like_sf"/>
</dbReference>
<keyword evidence="1" id="KW-0678">Repressor</keyword>
<name>A0A0J1FQ37_9BURK</name>
<dbReference type="InterPro" id="IPR023772">
    <property type="entry name" value="DNA-bd_HTH_TetR-type_CS"/>
</dbReference>
<gene>
    <name evidence="7" type="ORF">EOS_33780</name>
</gene>
<organism evidence="7 8">
    <name type="scientific">Caballeronia mineralivorans PML1(12)</name>
    <dbReference type="NCBI Taxonomy" id="908627"/>
    <lineage>
        <taxon>Bacteria</taxon>
        <taxon>Pseudomonadati</taxon>
        <taxon>Pseudomonadota</taxon>
        <taxon>Betaproteobacteria</taxon>
        <taxon>Burkholderiales</taxon>
        <taxon>Burkholderiaceae</taxon>
        <taxon>Caballeronia</taxon>
    </lineage>
</organism>
<dbReference type="InterPro" id="IPR036271">
    <property type="entry name" value="Tet_transcr_reg_TetR-rel_C_sf"/>
</dbReference>
<dbReference type="PANTHER" id="PTHR47506:SF10">
    <property type="entry name" value="TRANSCRIPTIONAL REGULATORY PROTEIN"/>
    <property type="match status" value="1"/>
</dbReference>
<dbReference type="Gene3D" id="1.10.357.10">
    <property type="entry name" value="Tetracycline Repressor, domain 2"/>
    <property type="match status" value="1"/>
</dbReference>
<dbReference type="InterPro" id="IPR011075">
    <property type="entry name" value="TetR_C"/>
</dbReference>
<evidence type="ECO:0000256" key="3">
    <source>
        <dbReference type="ARBA" id="ARBA00023125"/>
    </source>
</evidence>
<evidence type="ECO:0000256" key="5">
    <source>
        <dbReference type="PROSITE-ProRule" id="PRU00335"/>
    </source>
</evidence>
<evidence type="ECO:0000256" key="2">
    <source>
        <dbReference type="ARBA" id="ARBA00023015"/>
    </source>
</evidence>
<comment type="caution">
    <text evidence="7">The sequence shown here is derived from an EMBL/GenBank/DDBJ whole genome shotgun (WGS) entry which is preliminary data.</text>
</comment>
<reference evidence="7 8" key="1">
    <citation type="journal article" date="2015" name="Genome Announc.">
        <title>Draft Genome Sequence of Burkholderia sp. Strain PML1(12), an Ectomycorrhizosphere-Inhabiting Bacterium with Effective Mineral-Weathering Ability.</title>
        <authorList>
            <person name="Uroz S."/>
            <person name="Oger P."/>
        </authorList>
    </citation>
    <scope>NUCLEOTIDE SEQUENCE [LARGE SCALE GENOMIC DNA]</scope>
    <source>
        <strain evidence="8">PML1(12)</strain>
    </source>
</reference>
<dbReference type="Pfam" id="PF00440">
    <property type="entry name" value="TetR_N"/>
    <property type="match status" value="1"/>
</dbReference>
<dbReference type="Gene3D" id="1.10.10.60">
    <property type="entry name" value="Homeodomain-like"/>
    <property type="match status" value="1"/>
</dbReference>
<dbReference type="SUPFAM" id="SSF48498">
    <property type="entry name" value="Tetracyclin repressor-like, C-terminal domain"/>
    <property type="match status" value="1"/>
</dbReference>
<dbReference type="AlphaFoldDB" id="A0A0J1FQ37"/>
<dbReference type="Proteomes" id="UP000035963">
    <property type="component" value="Unassembled WGS sequence"/>
</dbReference>
<dbReference type="GO" id="GO:0003677">
    <property type="term" value="F:DNA binding"/>
    <property type="evidence" value="ECO:0007669"/>
    <property type="project" value="UniProtKB-UniRule"/>
</dbReference>
<proteinExistence type="predicted"/>
<evidence type="ECO:0000256" key="1">
    <source>
        <dbReference type="ARBA" id="ARBA00022491"/>
    </source>
</evidence>
<feature type="domain" description="HTH tetR-type" evidence="6">
    <location>
        <begin position="19"/>
        <end position="79"/>
    </location>
</feature>
<dbReference type="RefSeq" id="WP_047896568.1">
    <property type="nucleotide sequence ID" value="NZ_AEJF01000199.1"/>
</dbReference>
<dbReference type="PROSITE" id="PS01081">
    <property type="entry name" value="HTH_TETR_1"/>
    <property type="match status" value="1"/>
</dbReference>
<dbReference type="PANTHER" id="PTHR47506">
    <property type="entry name" value="TRANSCRIPTIONAL REGULATORY PROTEIN"/>
    <property type="match status" value="1"/>
</dbReference>
<sequence>MKSETRQHRTERGPGRPREFDLEQALDRAIKIFSVQGYNGTSISDLAHAMQVTAGSLYKAFPDKRAIFMGAFDRYVAVRQEKLGKRLASMLTGRDKIQAILSHYAEFSHGVEGRQGCLVVGSAVELAGVDPEIAARVAQTLGRYEQRFEHLIQEGRLDGSIPADVEPKSIAPLLVCITQGMRVMGKIGRSAAKTRTLAVSAMKLIT</sequence>
<feature type="DNA-binding region" description="H-T-H motif" evidence="5">
    <location>
        <begin position="42"/>
        <end position="61"/>
    </location>
</feature>
<evidence type="ECO:0000259" key="6">
    <source>
        <dbReference type="PROSITE" id="PS50977"/>
    </source>
</evidence>
<keyword evidence="8" id="KW-1185">Reference proteome</keyword>
<keyword evidence="3 5" id="KW-0238">DNA-binding</keyword>
<protein>
    <recommendedName>
        <fullName evidence="6">HTH tetR-type domain-containing protein</fullName>
    </recommendedName>
</protein>
<dbReference type="OrthoDB" id="270177at2"/>
<evidence type="ECO:0000256" key="4">
    <source>
        <dbReference type="ARBA" id="ARBA00023163"/>
    </source>
</evidence>
<dbReference type="PATRIC" id="fig|908627.4.peg.7556"/>
<dbReference type="SUPFAM" id="SSF46689">
    <property type="entry name" value="Homeodomain-like"/>
    <property type="match status" value="1"/>
</dbReference>
<keyword evidence="2" id="KW-0805">Transcription regulation</keyword>